<sequence length="64" mass="7410">MTEMLQRLPSNISTPFDPLFYPNIRRILQILVTLFVTTANAERSFCTLRCLKTYLRATASQVML</sequence>
<accession>A0AC60PWZ6</accession>
<feature type="non-terminal residue" evidence="1">
    <location>
        <position position="64"/>
    </location>
</feature>
<protein>
    <submittedName>
        <fullName evidence="1">Uncharacterized protein</fullName>
    </submittedName>
</protein>
<evidence type="ECO:0000313" key="2">
    <source>
        <dbReference type="Proteomes" id="UP000805193"/>
    </source>
</evidence>
<gene>
    <name evidence="1" type="ORF">HPB47_027046</name>
</gene>
<evidence type="ECO:0000313" key="1">
    <source>
        <dbReference type="EMBL" id="KAG0425814.1"/>
    </source>
</evidence>
<dbReference type="Proteomes" id="UP000805193">
    <property type="component" value="Unassembled WGS sequence"/>
</dbReference>
<organism evidence="1 2">
    <name type="scientific">Ixodes persulcatus</name>
    <name type="common">Taiga tick</name>
    <dbReference type="NCBI Taxonomy" id="34615"/>
    <lineage>
        <taxon>Eukaryota</taxon>
        <taxon>Metazoa</taxon>
        <taxon>Ecdysozoa</taxon>
        <taxon>Arthropoda</taxon>
        <taxon>Chelicerata</taxon>
        <taxon>Arachnida</taxon>
        <taxon>Acari</taxon>
        <taxon>Parasitiformes</taxon>
        <taxon>Ixodida</taxon>
        <taxon>Ixodoidea</taxon>
        <taxon>Ixodidae</taxon>
        <taxon>Ixodinae</taxon>
        <taxon>Ixodes</taxon>
    </lineage>
</organism>
<keyword evidence="2" id="KW-1185">Reference proteome</keyword>
<proteinExistence type="predicted"/>
<name>A0AC60PWZ6_IXOPE</name>
<comment type="caution">
    <text evidence="1">The sequence shown here is derived from an EMBL/GenBank/DDBJ whole genome shotgun (WGS) entry which is preliminary data.</text>
</comment>
<dbReference type="EMBL" id="JABSTQ010009798">
    <property type="protein sequence ID" value="KAG0425814.1"/>
    <property type="molecule type" value="Genomic_DNA"/>
</dbReference>
<reference evidence="1 2" key="1">
    <citation type="journal article" date="2020" name="Cell">
        <title>Large-Scale Comparative Analyses of Tick Genomes Elucidate Their Genetic Diversity and Vector Capacities.</title>
        <authorList>
            <consortium name="Tick Genome and Microbiome Consortium (TIGMIC)"/>
            <person name="Jia N."/>
            <person name="Wang J."/>
            <person name="Shi W."/>
            <person name="Du L."/>
            <person name="Sun Y."/>
            <person name="Zhan W."/>
            <person name="Jiang J.F."/>
            <person name="Wang Q."/>
            <person name="Zhang B."/>
            <person name="Ji P."/>
            <person name="Bell-Sakyi L."/>
            <person name="Cui X.M."/>
            <person name="Yuan T.T."/>
            <person name="Jiang B.G."/>
            <person name="Yang W.F."/>
            <person name="Lam T.T."/>
            <person name="Chang Q.C."/>
            <person name="Ding S.J."/>
            <person name="Wang X.J."/>
            <person name="Zhu J.G."/>
            <person name="Ruan X.D."/>
            <person name="Zhao L."/>
            <person name="Wei J.T."/>
            <person name="Ye R.Z."/>
            <person name="Que T.C."/>
            <person name="Du C.H."/>
            <person name="Zhou Y.H."/>
            <person name="Cheng J.X."/>
            <person name="Dai P.F."/>
            <person name="Guo W.B."/>
            <person name="Han X.H."/>
            <person name="Huang E.J."/>
            <person name="Li L.F."/>
            <person name="Wei W."/>
            <person name="Gao Y.C."/>
            <person name="Liu J.Z."/>
            <person name="Shao H.Z."/>
            <person name="Wang X."/>
            <person name="Wang C.C."/>
            <person name="Yang T.C."/>
            <person name="Huo Q.B."/>
            <person name="Li W."/>
            <person name="Chen H.Y."/>
            <person name="Chen S.E."/>
            <person name="Zhou L.G."/>
            <person name="Ni X.B."/>
            <person name="Tian J.H."/>
            <person name="Sheng Y."/>
            <person name="Liu T."/>
            <person name="Pan Y.S."/>
            <person name="Xia L.Y."/>
            <person name="Li J."/>
            <person name="Zhao F."/>
            <person name="Cao W.C."/>
        </authorList>
    </citation>
    <scope>NUCLEOTIDE SEQUENCE [LARGE SCALE GENOMIC DNA]</scope>
    <source>
        <strain evidence="1">Iper-2018</strain>
    </source>
</reference>